<dbReference type="InterPro" id="IPR032675">
    <property type="entry name" value="LRR_dom_sf"/>
</dbReference>
<name>A0A9P6BWG1_9AGAR</name>
<protein>
    <recommendedName>
        <fullName evidence="3">F-box domain-containing protein</fullName>
    </recommendedName>
</protein>
<evidence type="ECO:0000313" key="1">
    <source>
        <dbReference type="EMBL" id="KAF9441862.1"/>
    </source>
</evidence>
<dbReference type="Proteomes" id="UP000807342">
    <property type="component" value="Unassembled WGS sequence"/>
</dbReference>
<gene>
    <name evidence="1" type="ORF">P691DRAFT_536154</name>
</gene>
<keyword evidence="2" id="KW-1185">Reference proteome</keyword>
<accession>A0A9P6BWG1</accession>
<comment type="caution">
    <text evidence="1">The sequence shown here is derived from an EMBL/GenBank/DDBJ whole genome shotgun (WGS) entry which is preliminary data.</text>
</comment>
<proteinExistence type="predicted"/>
<dbReference type="EMBL" id="MU151763">
    <property type="protein sequence ID" value="KAF9441862.1"/>
    <property type="molecule type" value="Genomic_DNA"/>
</dbReference>
<reference evidence="1" key="1">
    <citation type="submission" date="2020-11" db="EMBL/GenBank/DDBJ databases">
        <authorList>
            <consortium name="DOE Joint Genome Institute"/>
            <person name="Ahrendt S."/>
            <person name="Riley R."/>
            <person name="Andreopoulos W."/>
            <person name="Labutti K."/>
            <person name="Pangilinan J."/>
            <person name="Ruiz-Duenas F.J."/>
            <person name="Barrasa J.M."/>
            <person name="Sanchez-Garcia M."/>
            <person name="Camarero S."/>
            <person name="Miyauchi S."/>
            <person name="Serrano A."/>
            <person name="Linde D."/>
            <person name="Babiker R."/>
            <person name="Drula E."/>
            <person name="Ayuso-Fernandez I."/>
            <person name="Pacheco R."/>
            <person name="Padilla G."/>
            <person name="Ferreira P."/>
            <person name="Barriuso J."/>
            <person name="Kellner H."/>
            <person name="Castanera R."/>
            <person name="Alfaro M."/>
            <person name="Ramirez L."/>
            <person name="Pisabarro A.G."/>
            <person name="Kuo A."/>
            <person name="Tritt A."/>
            <person name="Lipzen A."/>
            <person name="He G."/>
            <person name="Yan M."/>
            <person name="Ng V."/>
            <person name="Cullen D."/>
            <person name="Martin F."/>
            <person name="Rosso M.-N."/>
            <person name="Henrissat B."/>
            <person name="Hibbett D."/>
            <person name="Martinez A.T."/>
            <person name="Grigoriev I.V."/>
        </authorList>
    </citation>
    <scope>NUCLEOTIDE SEQUENCE</scope>
    <source>
        <strain evidence="1">MF-IS2</strain>
    </source>
</reference>
<organism evidence="1 2">
    <name type="scientific">Macrolepiota fuliginosa MF-IS2</name>
    <dbReference type="NCBI Taxonomy" id="1400762"/>
    <lineage>
        <taxon>Eukaryota</taxon>
        <taxon>Fungi</taxon>
        <taxon>Dikarya</taxon>
        <taxon>Basidiomycota</taxon>
        <taxon>Agaricomycotina</taxon>
        <taxon>Agaricomycetes</taxon>
        <taxon>Agaricomycetidae</taxon>
        <taxon>Agaricales</taxon>
        <taxon>Agaricineae</taxon>
        <taxon>Agaricaceae</taxon>
        <taxon>Macrolepiota</taxon>
    </lineage>
</organism>
<dbReference type="OrthoDB" id="3365698at2759"/>
<dbReference type="AlphaFoldDB" id="A0A9P6BWG1"/>
<evidence type="ECO:0008006" key="3">
    <source>
        <dbReference type="Google" id="ProtNLM"/>
    </source>
</evidence>
<dbReference type="SUPFAM" id="SSF52047">
    <property type="entry name" value="RNI-like"/>
    <property type="match status" value="1"/>
</dbReference>
<evidence type="ECO:0000313" key="2">
    <source>
        <dbReference type="Proteomes" id="UP000807342"/>
    </source>
</evidence>
<dbReference type="Gene3D" id="3.80.10.10">
    <property type="entry name" value="Ribonuclease Inhibitor"/>
    <property type="match status" value="1"/>
</dbReference>
<sequence>MSLLQYPNFSLASREPGCVPSTSSFNLLLNEDLKSRGFAQDNLPFDVLSRIFETYTYSLPPGLPNSNIPWVLGHICRSWREIALSTRHCWNVFAVIVTDKNADMVFPMHEELIRRSGTVLLHISFVFRSPNHSIKEQSPARILEPALSHSSRWGTISIIGLNCFGISKQFGRARGRISRLRSLKFVRQHVRQGIGSFLEEPRGVHFDIFDDAPSLSEVILSDPIGQLGKHEIYMPWNQLTTYLMHGIVEGVFLAELERSPNLRVLVRICGSFRPGRTLRPISHRHLRCLFLHAKAGVQLAFQQLANVILPSLEILGIALSMARAHREISAIPTIAALVTRSRCQLKTLVIQQNSKLGIDLLPPLLSQLPSLETLDVGHCEYFRDVFSALCFNPTKPTLLPNLQRLVVSGGISTRPNEVKFVKELLDSRQRVFKDGISPGQLFVPLSYARVCIKRKIPRYYVFLELEGWERLTVSLTAQSRYLDASTDISTAA</sequence>